<evidence type="ECO:0000256" key="5">
    <source>
        <dbReference type="SAM" id="SignalP"/>
    </source>
</evidence>
<evidence type="ECO:0000313" key="9">
    <source>
        <dbReference type="Proteomes" id="UP000812982"/>
    </source>
</evidence>
<feature type="signal peptide" evidence="5">
    <location>
        <begin position="1"/>
        <end position="21"/>
    </location>
</feature>
<dbReference type="Gene3D" id="2.40.128.200">
    <property type="match status" value="1"/>
</dbReference>
<accession>A0ABS6KGD8</accession>
<evidence type="ECO:0000256" key="4">
    <source>
        <dbReference type="ARBA" id="ARBA00023288"/>
    </source>
</evidence>
<dbReference type="Pfam" id="PF07007">
    <property type="entry name" value="LprI"/>
    <property type="match status" value="1"/>
</dbReference>
<keyword evidence="4" id="KW-0449">Lipoprotein</keyword>
<dbReference type="Gene3D" id="1.20.1270.180">
    <property type="match status" value="1"/>
</dbReference>
<reference evidence="8 9" key="1">
    <citation type="journal article" date="2021" name="Sci. Rep.">
        <title>Phenotypic and genomic hallmarks of a novel, potentially pathogenic rapidly growing Mycobacterium species related to the Mycobacterium fortuitum complex.</title>
        <authorList>
            <person name="Gharbi R."/>
            <person name="Khanna V."/>
            <person name="Frigui W."/>
            <person name="Mhenni B."/>
            <person name="Brosch R."/>
            <person name="Mardassi H."/>
        </authorList>
    </citation>
    <scope>NUCLEOTIDE SEQUENCE [LARGE SCALE GENOMIC DNA]</scope>
    <source>
        <strain evidence="8 9">TNTM28</strain>
    </source>
</reference>
<sequence>MPTMRHLSLLPILVTSVLTVAACGSTTDDGDKSETAAPTASAIDCAQPAGDVETQVCADPALADLDQRLARTYQQSVGETGLDSYQLRRTQREWVSGRDKCVDSTDAHRCLLEAYQTRLVELQVAAKDDTAPTPVEYRCDSDKPVSGVFYTDIDPSAMVLTVGADKAILIQQVVASGIHYAREGVDYREHHGDITIDFHGSKMSCRAS</sequence>
<dbReference type="Pfam" id="PF09864">
    <property type="entry name" value="MliC"/>
    <property type="match status" value="1"/>
</dbReference>
<gene>
    <name evidence="8" type="ORF">FR943_01890</name>
</gene>
<proteinExistence type="predicted"/>
<dbReference type="PROSITE" id="PS51257">
    <property type="entry name" value="PROKAR_LIPOPROTEIN"/>
    <property type="match status" value="1"/>
</dbReference>
<evidence type="ECO:0000313" key="8">
    <source>
        <dbReference type="EMBL" id="MBU9762605.1"/>
    </source>
</evidence>
<dbReference type="InterPro" id="IPR052755">
    <property type="entry name" value="Lysozyme_Inhibitor_LprI"/>
</dbReference>
<keyword evidence="1 5" id="KW-0732">Signal</keyword>
<keyword evidence="2" id="KW-0472">Membrane</keyword>
<keyword evidence="3" id="KW-0564">Palmitate</keyword>
<evidence type="ECO:0000256" key="2">
    <source>
        <dbReference type="ARBA" id="ARBA00023136"/>
    </source>
</evidence>
<feature type="domain" description="Lysozyme inhibitor LprI-like N-terminal" evidence="6">
    <location>
        <begin position="45"/>
        <end position="122"/>
    </location>
</feature>
<feature type="domain" description="C-type lysozyme inhibitor" evidence="7">
    <location>
        <begin position="137"/>
        <end position="202"/>
    </location>
</feature>
<dbReference type="PANTHER" id="PTHR37549">
    <property type="entry name" value="LIPOPROTEIN LPRI"/>
    <property type="match status" value="1"/>
</dbReference>
<dbReference type="EMBL" id="VOMB01000002">
    <property type="protein sequence ID" value="MBU9762605.1"/>
    <property type="molecule type" value="Genomic_DNA"/>
</dbReference>
<organism evidence="8 9">
    <name type="scientific">[Mycobacterium] fortunisiensis</name>
    <dbReference type="NCBI Taxonomy" id="2600579"/>
    <lineage>
        <taxon>Bacteria</taxon>
        <taxon>Bacillati</taxon>
        <taxon>Actinomycetota</taxon>
        <taxon>Actinomycetes</taxon>
        <taxon>Mycobacteriales</taxon>
        <taxon>Mycobacteriaceae</taxon>
        <taxon>Mycolicibacterium</taxon>
    </lineage>
</organism>
<dbReference type="Proteomes" id="UP000812982">
    <property type="component" value="Unassembled WGS sequence"/>
</dbReference>
<dbReference type="PANTHER" id="PTHR37549:SF1">
    <property type="entry name" value="LIPOPROTEIN LPRI"/>
    <property type="match status" value="1"/>
</dbReference>
<dbReference type="InterPro" id="IPR009739">
    <property type="entry name" value="LprI-like_N"/>
</dbReference>
<protein>
    <submittedName>
        <fullName evidence="8">DUF1311 domain-containing protein</fullName>
    </submittedName>
</protein>
<comment type="caution">
    <text evidence="8">The sequence shown here is derived from an EMBL/GenBank/DDBJ whole genome shotgun (WGS) entry which is preliminary data.</text>
</comment>
<dbReference type="SUPFAM" id="SSF141488">
    <property type="entry name" value="YdhA-like"/>
    <property type="match status" value="1"/>
</dbReference>
<name>A0ABS6KGD8_9MYCO</name>
<evidence type="ECO:0000256" key="1">
    <source>
        <dbReference type="ARBA" id="ARBA00022729"/>
    </source>
</evidence>
<evidence type="ECO:0000256" key="3">
    <source>
        <dbReference type="ARBA" id="ARBA00023139"/>
    </source>
</evidence>
<evidence type="ECO:0000259" key="6">
    <source>
        <dbReference type="Pfam" id="PF07007"/>
    </source>
</evidence>
<dbReference type="InterPro" id="IPR018660">
    <property type="entry name" value="MliC"/>
</dbReference>
<feature type="chain" id="PRO_5045486990" evidence="5">
    <location>
        <begin position="22"/>
        <end position="208"/>
    </location>
</feature>
<evidence type="ECO:0000259" key="7">
    <source>
        <dbReference type="Pfam" id="PF09864"/>
    </source>
</evidence>
<dbReference type="InterPro" id="IPR036328">
    <property type="entry name" value="MliC_sf"/>
</dbReference>
<keyword evidence="9" id="KW-1185">Reference proteome</keyword>